<feature type="transmembrane region" description="Helical" evidence="11">
    <location>
        <begin position="763"/>
        <end position="784"/>
    </location>
</feature>
<dbReference type="Gene3D" id="2.60.40.10">
    <property type="entry name" value="Immunoglobulins"/>
    <property type="match status" value="1"/>
</dbReference>
<dbReference type="InterPro" id="IPR003599">
    <property type="entry name" value="Ig_sub"/>
</dbReference>
<dbReference type="CDD" id="cd00096">
    <property type="entry name" value="Ig"/>
    <property type="match status" value="1"/>
</dbReference>
<evidence type="ECO:0000313" key="14">
    <source>
        <dbReference type="Proteomes" id="UP000596742"/>
    </source>
</evidence>
<evidence type="ECO:0000256" key="5">
    <source>
        <dbReference type="ARBA" id="ARBA00022989"/>
    </source>
</evidence>
<dbReference type="PANTHER" id="PTHR11616:SF321">
    <property type="entry name" value="SODIUM-DEPENDENT NUTRIENT AMINO ACID TRANSPORTER 1-RELATED"/>
    <property type="match status" value="1"/>
</dbReference>
<keyword evidence="4 10" id="KW-0812">Transmembrane</keyword>
<evidence type="ECO:0000256" key="2">
    <source>
        <dbReference type="ARBA" id="ARBA00006459"/>
    </source>
</evidence>
<comment type="caution">
    <text evidence="13">The sequence shown here is derived from an EMBL/GenBank/DDBJ whole genome shotgun (WGS) entry which is preliminary data.</text>
</comment>
<dbReference type="InterPro" id="IPR000175">
    <property type="entry name" value="Na/ntran_symport"/>
</dbReference>
<keyword evidence="5 11" id="KW-1133">Transmembrane helix</keyword>
<feature type="binding site" evidence="8">
    <location>
        <position position="328"/>
    </location>
    <ligand>
        <name>Na(+)</name>
        <dbReference type="ChEBI" id="CHEBI:29101"/>
        <label>1</label>
    </ligand>
</feature>
<evidence type="ECO:0000256" key="8">
    <source>
        <dbReference type="PIRSR" id="PIRSR600175-1"/>
    </source>
</evidence>
<keyword evidence="10" id="KW-0769">Symport</keyword>
<feature type="domain" description="Ig-like" evidence="12">
    <location>
        <begin position="179"/>
        <end position="260"/>
    </location>
</feature>
<dbReference type="PANTHER" id="PTHR11616">
    <property type="entry name" value="SODIUM/CHLORIDE DEPENDENT TRANSPORTER"/>
    <property type="match status" value="1"/>
</dbReference>
<dbReference type="Pfam" id="PF00047">
    <property type="entry name" value="ig"/>
    <property type="match status" value="1"/>
</dbReference>
<dbReference type="SMART" id="SM00409">
    <property type="entry name" value="IG"/>
    <property type="match status" value="1"/>
</dbReference>
<dbReference type="InterPro" id="IPR013783">
    <property type="entry name" value="Ig-like_fold"/>
</dbReference>
<reference evidence="13" key="1">
    <citation type="submission" date="2018-11" db="EMBL/GenBank/DDBJ databases">
        <authorList>
            <person name="Alioto T."/>
            <person name="Alioto T."/>
        </authorList>
    </citation>
    <scope>NUCLEOTIDE SEQUENCE</scope>
</reference>
<feature type="binding site" evidence="8">
    <location>
        <position position="703"/>
    </location>
    <ligand>
        <name>Na(+)</name>
        <dbReference type="ChEBI" id="CHEBI:29101"/>
        <label>1</label>
    </ligand>
</feature>
<evidence type="ECO:0000256" key="11">
    <source>
        <dbReference type="SAM" id="Phobius"/>
    </source>
</evidence>
<dbReference type="InterPro" id="IPR013151">
    <property type="entry name" value="Immunoglobulin_dom"/>
</dbReference>
<feature type="binding site" evidence="8">
    <location>
        <position position="606"/>
    </location>
    <ligand>
        <name>Na(+)</name>
        <dbReference type="ChEBI" id="CHEBI:29101"/>
        <label>1</label>
    </ligand>
</feature>
<feature type="binding site" evidence="8">
    <location>
        <position position="335"/>
    </location>
    <ligand>
        <name>Na(+)</name>
        <dbReference type="ChEBI" id="CHEBI:29101"/>
        <label>1</label>
    </ligand>
</feature>
<feature type="transmembrane region" description="Helical" evidence="11">
    <location>
        <begin position="632"/>
        <end position="656"/>
    </location>
</feature>
<dbReference type="AlphaFoldDB" id="A0A8B6FS50"/>
<feature type="binding site" evidence="8">
    <location>
        <position position="706"/>
    </location>
    <ligand>
        <name>Na(+)</name>
        <dbReference type="ChEBI" id="CHEBI:29101"/>
        <label>1</label>
    </ligand>
</feature>
<evidence type="ECO:0000256" key="10">
    <source>
        <dbReference type="RuleBase" id="RU003732"/>
    </source>
</evidence>
<evidence type="ECO:0000256" key="6">
    <source>
        <dbReference type="ARBA" id="ARBA00023136"/>
    </source>
</evidence>
<organism evidence="13 14">
    <name type="scientific">Mytilus galloprovincialis</name>
    <name type="common">Mediterranean mussel</name>
    <dbReference type="NCBI Taxonomy" id="29158"/>
    <lineage>
        <taxon>Eukaryota</taxon>
        <taxon>Metazoa</taxon>
        <taxon>Spiralia</taxon>
        <taxon>Lophotrochozoa</taxon>
        <taxon>Mollusca</taxon>
        <taxon>Bivalvia</taxon>
        <taxon>Autobranchia</taxon>
        <taxon>Pteriomorphia</taxon>
        <taxon>Mytilida</taxon>
        <taxon>Mytiloidea</taxon>
        <taxon>Mytilidae</taxon>
        <taxon>Mytilinae</taxon>
        <taxon>Mytilus</taxon>
    </lineage>
</organism>
<evidence type="ECO:0000256" key="4">
    <source>
        <dbReference type="ARBA" id="ARBA00022692"/>
    </source>
</evidence>
<keyword evidence="14" id="KW-1185">Reference proteome</keyword>
<feature type="transmembrane region" description="Helical" evidence="11">
    <location>
        <begin position="593"/>
        <end position="620"/>
    </location>
</feature>
<feature type="transmembrane region" description="Helical" evidence="11">
    <location>
        <begin position="394"/>
        <end position="421"/>
    </location>
</feature>
<feature type="binding site" evidence="8">
    <location>
        <position position="707"/>
    </location>
    <ligand>
        <name>Na(+)</name>
        <dbReference type="ChEBI" id="CHEBI:29101"/>
        <label>1</label>
    </ligand>
</feature>
<dbReference type="Pfam" id="PF00209">
    <property type="entry name" value="SNF"/>
    <property type="match status" value="1"/>
</dbReference>
<feature type="transmembrane region" description="Helical" evidence="11">
    <location>
        <begin position="550"/>
        <end position="572"/>
    </location>
</feature>
<evidence type="ECO:0000256" key="9">
    <source>
        <dbReference type="PIRSR" id="PIRSR600175-2"/>
    </source>
</evidence>
<evidence type="ECO:0000256" key="7">
    <source>
        <dbReference type="ARBA" id="ARBA00023180"/>
    </source>
</evidence>
<dbReference type="PROSITE" id="PS50267">
    <property type="entry name" value="NA_NEUROTRAN_SYMP_3"/>
    <property type="match status" value="1"/>
</dbReference>
<feature type="binding site" evidence="8">
    <location>
        <position position="331"/>
    </location>
    <ligand>
        <name>Na(+)</name>
        <dbReference type="ChEBI" id="CHEBI:29101"/>
        <label>1</label>
    </ligand>
</feature>
<keyword evidence="3 10" id="KW-0813">Transport</keyword>
<dbReference type="GO" id="GO:0005886">
    <property type="term" value="C:plasma membrane"/>
    <property type="evidence" value="ECO:0007669"/>
    <property type="project" value="TreeGrafter"/>
</dbReference>
<keyword evidence="8" id="KW-0915">Sodium</keyword>
<dbReference type="SUPFAM" id="SSF161070">
    <property type="entry name" value="SNF-like"/>
    <property type="match status" value="1"/>
</dbReference>
<keyword evidence="6 11" id="KW-0472">Membrane</keyword>
<keyword evidence="8" id="KW-0479">Metal-binding</keyword>
<dbReference type="InterPro" id="IPR007110">
    <property type="entry name" value="Ig-like_dom"/>
</dbReference>
<evidence type="ECO:0000256" key="1">
    <source>
        <dbReference type="ARBA" id="ARBA00004141"/>
    </source>
</evidence>
<evidence type="ECO:0000256" key="3">
    <source>
        <dbReference type="ARBA" id="ARBA00022448"/>
    </source>
</evidence>
<feature type="transmembrane region" description="Helical" evidence="11">
    <location>
        <begin position="525"/>
        <end position="544"/>
    </location>
</feature>
<dbReference type="EMBL" id="UYJE01007418">
    <property type="protein sequence ID" value="VDI54545.1"/>
    <property type="molecule type" value="Genomic_DNA"/>
</dbReference>
<dbReference type="PROSITE" id="PS00610">
    <property type="entry name" value="NA_NEUROTRAN_SYMP_1"/>
    <property type="match status" value="1"/>
</dbReference>
<dbReference type="PRINTS" id="PR00176">
    <property type="entry name" value="NANEUSMPORT"/>
</dbReference>
<protein>
    <recommendedName>
        <fullName evidence="10">Transporter</fullName>
    </recommendedName>
</protein>
<feature type="transmembrane region" description="Helical" evidence="11">
    <location>
        <begin position="349"/>
        <end position="368"/>
    </location>
</feature>
<comment type="similarity">
    <text evidence="2 10">Belongs to the sodium:neurotransmitter symporter (SNF) (TC 2.A.22) family.</text>
</comment>
<evidence type="ECO:0000259" key="12">
    <source>
        <dbReference type="PROSITE" id="PS50835"/>
    </source>
</evidence>
<accession>A0A8B6FS50</accession>
<gene>
    <name evidence="13" type="ORF">MGAL_10B059712</name>
</gene>
<dbReference type="SUPFAM" id="SSF48726">
    <property type="entry name" value="Immunoglobulin"/>
    <property type="match status" value="1"/>
</dbReference>
<dbReference type="OrthoDB" id="6581954at2759"/>
<keyword evidence="7" id="KW-0325">Glycoprotein</keyword>
<dbReference type="GO" id="GO:0005283">
    <property type="term" value="F:amino acid:sodium symporter activity"/>
    <property type="evidence" value="ECO:0007669"/>
    <property type="project" value="TreeGrafter"/>
</dbReference>
<dbReference type="GO" id="GO:0015179">
    <property type="term" value="F:L-amino acid transmembrane transporter activity"/>
    <property type="evidence" value="ECO:0007669"/>
    <property type="project" value="TreeGrafter"/>
</dbReference>
<comment type="subcellular location">
    <subcellularLocation>
        <location evidence="1">Membrane</location>
        <topology evidence="1">Multi-pass membrane protein</topology>
    </subcellularLocation>
</comment>
<sequence>MLKECGYEVFDVWNLKHVYCGSAGNTDIYRHDYIDNIDLTCVSYLEMRFETDKLTLRYNNPITDRIESILSRKPDSSSPDRSPLSTDNFMTNTNNGYEFLWLDISNSTLYAGIYHGTEAGTAPQYVYNVATSSPYTVDDDPTGFNNINTANDVEIVLSIKDHGTLSVHNTDTYIEVPAGESVTIDCSYTAYGLATNVEWTFKDKSGVSYIIPDGTNVSKYSGSTVHIPSLIVNNFGFYDEGIYTCSAINSFGTDTGVDIQLVMIQGLNVALRVGFLCGTACQLDTKDSYNINNGLKERNGDVDVNVDEDTEDRGQWGSKWEFILSCIGLSVGLGNVWRFPYLAYENGGAAFLIAYLVLQFLIGKPMYFMELVMGQFSGLGPTGVWKMNPSAKGIGISMALISLVVAIYYNVIMAYTLIYFFSSMQKTLPWTVCEDEWLPLGCVEQSTQKLDYCSMNITQLLTDNKACRCFLNGTDSILSDQGFNCTNVTYQGDVPVPVAQLYFDKTVINKADDFYPDTGNPQWKLALCLLLSWIVVVLCLVRGIKSSGKVVYFTATFPYVILLILLIRGATLDGAIDGVKYFLIPEWSKLADLKVWVAAAGQMFFSLSVSFGGIIMFGSYNKFSNNVYGDALLIAVMDLVTSIIAGFVIFTTFGALAKKTGLEVSEVARGGYGLAFVAYPEALSNLPLPQLGSVLFFFMLFTLGLDSETGDYIVGLMDSYGADFSVLCVATCECVSVLWVYGVTRFINDIEFMLGKTPAPTTYWLFCWVLASPLLIGGLFAYRLIQYVPPKVKDGVFFPEFAQIIGWCVTSVVLCPIPLYFVYKFIITPGKVTERLRIVTTPAADWGPNTKEKLYNADTQFTDIGKAAYAYDNPASQL</sequence>
<dbReference type="GO" id="GO:0046872">
    <property type="term" value="F:metal ion binding"/>
    <property type="evidence" value="ECO:0007669"/>
    <property type="project" value="UniProtKB-KW"/>
</dbReference>
<name>A0A8B6FS50_MYTGA</name>
<dbReference type="GO" id="GO:0089718">
    <property type="term" value="P:amino acid import across plasma membrane"/>
    <property type="evidence" value="ECO:0007669"/>
    <property type="project" value="TreeGrafter"/>
</dbReference>
<evidence type="ECO:0000313" key="13">
    <source>
        <dbReference type="EMBL" id="VDI54545.1"/>
    </source>
</evidence>
<dbReference type="InterPro" id="IPR037272">
    <property type="entry name" value="SNS_sf"/>
</dbReference>
<feature type="transmembrane region" description="Helical" evidence="11">
    <location>
        <begin position="804"/>
        <end position="827"/>
    </location>
</feature>
<dbReference type="InterPro" id="IPR036179">
    <property type="entry name" value="Ig-like_dom_sf"/>
</dbReference>
<feature type="disulfide bond" evidence="9">
    <location>
        <begin position="433"/>
        <end position="442"/>
    </location>
</feature>
<dbReference type="Proteomes" id="UP000596742">
    <property type="component" value="Unassembled WGS sequence"/>
</dbReference>
<keyword evidence="9" id="KW-1015">Disulfide bond</keyword>
<proteinExistence type="inferred from homology"/>
<dbReference type="PROSITE" id="PS50835">
    <property type="entry name" value="IG_LIKE"/>
    <property type="match status" value="1"/>
</dbReference>
<feature type="transmembrane region" description="Helical" evidence="11">
    <location>
        <begin position="724"/>
        <end position="742"/>
    </location>
</feature>